<gene>
    <name evidence="1" type="ORF">EVC06_187</name>
</gene>
<dbReference type="Proteomes" id="UP000646667">
    <property type="component" value="Segment"/>
</dbReference>
<sequence>MTKYNEVLRDRNGHYFVKVMFRPPMEDMFETIESAARFENIIDANRYLERVNAAIRKLKCFQIAPQALNMDLWVWQVTKASCCGILHEPSKAKLHVVPMTDYAKNVIARSDMH</sequence>
<dbReference type="EMBL" id="MN988534">
    <property type="protein sequence ID" value="QIG73962.1"/>
    <property type="molecule type" value="Genomic_DNA"/>
</dbReference>
<protein>
    <submittedName>
        <fullName evidence="1">Uncharacterized protein</fullName>
    </submittedName>
</protein>
<accession>A0A7S5RA81</accession>
<organism evidence="1 2">
    <name type="scientific">Rhizobium phage RHph_N34</name>
    <dbReference type="NCBI Taxonomy" id="2509586"/>
    <lineage>
        <taxon>Viruses</taxon>
        <taxon>Duplodnaviria</taxon>
        <taxon>Heunggongvirae</taxon>
        <taxon>Uroviricota</taxon>
        <taxon>Caudoviricetes</taxon>
        <taxon>Pootjesviridae</taxon>
        <taxon>Staniewskivirinae</taxon>
        <taxon>Trinifflemingvirus</taxon>
        <taxon>Trinifflemingvirus N34</taxon>
    </lineage>
</organism>
<proteinExistence type="predicted"/>
<reference evidence="1 2" key="1">
    <citation type="submission" date="2020-01" db="EMBL/GenBank/DDBJ databases">
        <title>Patterns of diversity and host range of bacteriophage communities associated with bean-nodulatin bacteria.</title>
        <authorList>
            <person name="Vann Cauwenberghe J."/>
            <person name="Santamaria R.I."/>
            <person name="Bustos P."/>
            <person name="Juarez S."/>
            <person name="Gonzalez V."/>
        </authorList>
    </citation>
    <scope>NUCLEOTIDE SEQUENCE [LARGE SCALE GENOMIC DNA]</scope>
    <source>
        <strain evidence="2">RHph</strain>
    </source>
</reference>
<name>A0A7S5RA81_9CAUD</name>
<keyword evidence="2" id="KW-1185">Reference proteome</keyword>
<evidence type="ECO:0000313" key="2">
    <source>
        <dbReference type="Proteomes" id="UP000646667"/>
    </source>
</evidence>
<evidence type="ECO:0000313" key="1">
    <source>
        <dbReference type="EMBL" id="QIG73962.1"/>
    </source>
</evidence>